<dbReference type="Gene3D" id="1.10.100.10">
    <property type="entry name" value="Insulin-like"/>
    <property type="match status" value="1"/>
</dbReference>
<keyword evidence="7" id="KW-0372">Hormone</keyword>
<dbReference type="InterPro" id="IPR022352">
    <property type="entry name" value="Ins/IGF/rlx"/>
</dbReference>
<organism evidence="13">
    <name type="scientific">Hemidactylus platyurus</name>
    <name type="common">flat-tailed house gecko</name>
    <dbReference type="NCBI Taxonomy" id="498596"/>
    <lineage>
        <taxon>Eukaryota</taxon>
        <taxon>Metazoa</taxon>
        <taxon>Chordata</taxon>
        <taxon>Craniata</taxon>
        <taxon>Vertebrata</taxon>
        <taxon>Euteleostomi</taxon>
        <taxon>Lepidosauria</taxon>
        <taxon>Squamata</taxon>
        <taxon>Bifurcata</taxon>
        <taxon>Gekkota</taxon>
        <taxon>Gekkonidae</taxon>
        <taxon>Gekkoninae</taxon>
        <taxon>Hemidactylus</taxon>
    </lineage>
</organism>
<keyword evidence="8" id="KW-1015">Disulfide bond</keyword>
<keyword evidence="5 10" id="KW-0964">Secreted</keyword>
<evidence type="ECO:0000256" key="1">
    <source>
        <dbReference type="ARBA" id="ARBA00002985"/>
    </source>
</evidence>
<dbReference type="PANTHER" id="PTHR11454:SF9">
    <property type="entry name" value="INSULIN"/>
    <property type="match status" value="1"/>
</dbReference>
<dbReference type="InterPro" id="IPR036438">
    <property type="entry name" value="Insulin-like_sf"/>
</dbReference>
<evidence type="ECO:0000256" key="8">
    <source>
        <dbReference type="ARBA" id="ARBA00023157"/>
    </source>
</evidence>
<evidence type="ECO:0000256" key="10">
    <source>
        <dbReference type="RuleBase" id="RU000406"/>
    </source>
</evidence>
<dbReference type="InterPro" id="IPR004825">
    <property type="entry name" value="Insulin"/>
</dbReference>
<sequence>LLALIAVLVPLASHAIPSQYLCGPQLVEALVFVCGDRGFYQNPMKRDKQDYLVHGDEAMSFQTHDILKRGVVDECCEKVCPLHVLESYCS</sequence>
<comment type="function">
    <text evidence="1">Insulin decreases blood glucose concentration. It increases cell permeability to monosaccharides, amino acids and fatty acids. It accelerates glycolysis, the pentose phosphate cycle, and glycogen synthesis in liver.</text>
</comment>
<gene>
    <name evidence="13" type="primary">INS</name>
</gene>
<name>A0A0M4U3Z0_9SAUR</name>
<feature type="chain" id="PRO_5012362109" evidence="11">
    <location>
        <begin position="16"/>
        <end position="90"/>
    </location>
</feature>
<feature type="domain" description="Insulin-like" evidence="12">
    <location>
        <begin position="19"/>
        <end position="89"/>
    </location>
</feature>
<evidence type="ECO:0000313" key="13">
    <source>
        <dbReference type="EMBL" id="BAS32708.1"/>
    </source>
</evidence>
<evidence type="ECO:0000256" key="9">
    <source>
        <dbReference type="ARBA" id="ARBA00023277"/>
    </source>
</evidence>
<dbReference type="PROSITE" id="PS00262">
    <property type="entry name" value="INSULIN"/>
    <property type="match status" value="1"/>
</dbReference>
<evidence type="ECO:0000259" key="12">
    <source>
        <dbReference type="SMART" id="SM00078"/>
    </source>
</evidence>
<dbReference type="Pfam" id="PF00049">
    <property type="entry name" value="Insulin"/>
    <property type="match status" value="1"/>
</dbReference>
<evidence type="ECO:0000256" key="5">
    <source>
        <dbReference type="ARBA" id="ARBA00022525"/>
    </source>
</evidence>
<proteinExistence type="evidence at transcript level"/>
<dbReference type="SMART" id="SM00078">
    <property type="entry name" value="IlGF"/>
    <property type="match status" value="1"/>
</dbReference>
<evidence type="ECO:0000256" key="7">
    <source>
        <dbReference type="ARBA" id="ARBA00022702"/>
    </source>
</evidence>
<dbReference type="PANTHER" id="PTHR11454">
    <property type="entry name" value="INSULIN/INSULIN GROWTH FACTOR"/>
    <property type="match status" value="1"/>
</dbReference>
<dbReference type="InterPro" id="IPR022353">
    <property type="entry name" value="Insulin_CS"/>
</dbReference>
<dbReference type="GO" id="GO:0005615">
    <property type="term" value="C:extracellular space"/>
    <property type="evidence" value="ECO:0007669"/>
    <property type="project" value="TreeGrafter"/>
</dbReference>
<accession>A0A0M4U3Z0</accession>
<dbReference type="AlphaFoldDB" id="A0A0M4U3Z0"/>
<evidence type="ECO:0000256" key="6">
    <source>
        <dbReference type="ARBA" id="ARBA00022526"/>
    </source>
</evidence>
<dbReference type="GO" id="GO:0006006">
    <property type="term" value="P:glucose metabolic process"/>
    <property type="evidence" value="ECO:0007669"/>
    <property type="project" value="UniProtKB-KW"/>
</dbReference>
<evidence type="ECO:0000256" key="2">
    <source>
        <dbReference type="ARBA" id="ARBA00004613"/>
    </source>
</evidence>
<dbReference type="PRINTS" id="PR00276">
    <property type="entry name" value="INSULINFAMLY"/>
</dbReference>
<dbReference type="SUPFAM" id="SSF56994">
    <property type="entry name" value="Insulin-like"/>
    <property type="match status" value="1"/>
</dbReference>
<dbReference type="EMBL" id="LC020040">
    <property type="protein sequence ID" value="BAS32708.1"/>
    <property type="molecule type" value="mRNA"/>
</dbReference>
<comment type="subunit">
    <text evidence="4">Heterodimer of a B chain and an A chain linked by two disulfide bonds.</text>
</comment>
<dbReference type="GO" id="GO:0005179">
    <property type="term" value="F:hormone activity"/>
    <property type="evidence" value="ECO:0007669"/>
    <property type="project" value="UniProtKB-KW"/>
</dbReference>
<comment type="subcellular location">
    <subcellularLocation>
        <location evidence="2 10">Secreted</location>
    </subcellularLocation>
</comment>
<keyword evidence="11" id="KW-0732">Signal</keyword>
<feature type="signal peptide" evidence="11">
    <location>
        <begin position="1"/>
        <end position="15"/>
    </location>
</feature>
<dbReference type="InterPro" id="IPR016179">
    <property type="entry name" value="Insulin-like"/>
</dbReference>
<comment type="similarity">
    <text evidence="3 10">Belongs to the insulin family.</text>
</comment>
<reference evidence="13" key="1">
    <citation type="journal article" date="2016" name="Gen. Comp. Endocrinol.">
        <title>Molecular characterization of insulin from squamate reptiles reveals sequence diversity and possible adaptive evolution.</title>
        <authorList>
            <person name="Yamagishi G."/>
            <person name="Yoshida A."/>
            <person name="Kobayashi A."/>
            <person name="Park M.K."/>
        </authorList>
    </citation>
    <scope>NUCLEOTIDE SEQUENCE</scope>
</reference>
<keyword evidence="9" id="KW-0119">Carbohydrate metabolism</keyword>
<dbReference type="CDD" id="cd04367">
    <property type="entry name" value="IlGF_insulin_like"/>
    <property type="match status" value="1"/>
</dbReference>
<evidence type="ECO:0000256" key="11">
    <source>
        <dbReference type="SAM" id="SignalP"/>
    </source>
</evidence>
<evidence type="ECO:0000256" key="4">
    <source>
        <dbReference type="ARBA" id="ARBA00011207"/>
    </source>
</evidence>
<evidence type="ECO:0000256" key="3">
    <source>
        <dbReference type="ARBA" id="ARBA00009034"/>
    </source>
</evidence>
<keyword evidence="6" id="KW-0313">Glucose metabolism</keyword>
<protein>
    <submittedName>
        <fullName evidence="13">Insulin</fullName>
    </submittedName>
</protein>
<feature type="non-terminal residue" evidence="13">
    <location>
        <position position="1"/>
    </location>
</feature>